<keyword evidence="3 5" id="KW-0238">DNA-binding</keyword>
<evidence type="ECO:0000256" key="2">
    <source>
        <dbReference type="ARBA" id="ARBA00023015"/>
    </source>
</evidence>
<evidence type="ECO:0000313" key="8">
    <source>
        <dbReference type="Proteomes" id="UP000600365"/>
    </source>
</evidence>
<sequence length="218" mass="24328">MNAEMVTGSGPHPWHLGASMPRPIDLAKRRELLDRVREYVLSNGLTSLSLRPLARALGTSDRMLLYYFGTKERLIAEALALDAERPFWRASSLLDTAGAPDDAAGLRRFVEDLWQQIRAPDRRPMLRLYLELMTASLHDPDRYGPIVRDVLTEWTDLLTPVFLGLGMGEQRARNEATLLVDATFGLLVAPLADGHWAGADAAFRSLLDRLEAGWHAAQ</sequence>
<organism evidence="7 8">
    <name type="scientific">Streptomyces albiflavescens</name>
    <dbReference type="NCBI Taxonomy" id="1623582"/>
    <lineage>
        <taxon>Bacteria</taxon>
        <taxon>Bacillati</taxon>
        <taxon>Actinomycetota</taxon>
        <taxon>Actinomycetes</taxon>
        <taxon>Kitasatosporales</taxon>
        <taxon>Streptomycetaceae</taxon>
        <taxon>Streptomyces</taxon>
    </lineage>
</organism>
<keyword evidence="2" id="KW-0805">Transcription regulation</keyword>
<comment type="caution">
    <text evidence="7">The sequence shown here is derived from an EMBL/GenBank/DDBJ whole genome shotgun (WGS) entry which is preliminary data.</text>
</comment>
<keyword evidence="4" id="KW-0804">Transcription</keyword>
<feature type="domain" description="HTH tetR-type" evidence="6">
    <location>
        <begin position="26"/>
        <end position="86"/>
    </location>
</feature>
<keyword evidence="1" id="KW-0678">Repressor</keyword>
<dbReference type="Proteomes" id="UP000600365">
    <property type="component" value="Unassembled WGS sequence"/>
</dbReference>
<dbReference type="AlphaFoldDB" id="A0A917YE45"/>
<dbReference type="InterPro" id="IPR001647">
    <property type="entry name" value="HTH_TetR"/>
</dbReference>
<dbReference type="Pfam" id="PF00440">
    <property type="entry name" value="TetR_N"/>
    <property type="match status" value="1"/>
</dbReference>
<name>A0A917YE45_9ACTN</name>
<dbReference type="SUPFAM" id="SSF46689">
    <property type="entry name" value="Homeodomain-like"/>
    <property type="match status" value="1"/>
</dbReference>
<protein>
    <recommendedName>
        <fullName evidence="6">HTH tetR-type domain-containing protein</fullName>
    </recommendedName>
</protein>
<evidence type="ECO:0000256" key="1">
    <source>
        <dbReference type="ARBA" id="ARBA00022491"/>
    </source>
</evidence>
<dbReference type="PANTHER" id="PTHR30055:SF175">
    <property type="entry name" value="HTH-TYPE TRANSCRIPTIONAL REPRESSOR KSTR2"/>
    <property type="match status" value="1"/>
</dbReference>
<reference evidence="7 8" key="1">
    <citation type="journal article" date="2014" name="Int. J. Syst. Evol. Microbiol.">
        <title>Complete genome sequence of Corynebacterium casei LMG S-19264T (=DSM 44701T), isolated from a smear-ripened cheese.</title>
        <authorList>
            <consortium name="US DOE Joint Genome Institute (JGI-PGF)"/>
            <person name="Walter F."/>
            <person name="Albersmeier A."/>
            <person name="Kalinowski J."/>
            <person name="Ruckert C."/>
        </authorList>
    </citation>
    <scope>NUCLEOTIDE SEQUENCE [LARGE SCALE GENOMIC DNA]</scope>
    <source>
        <strain evidence="7 8">CGMCC 4.7111</strain>
    </source>
</reference>
<dbReference type="EMBL" id="BMMM01000021">
    <property type="protein sequence ID" value="GGN88868.1"/>
    <property type="molecule type" value="Genomic_DNA"/>
</dbReference>
<dbReference type="InterPro" id="IPR009057">
    <property type="entry name" value="Homeodomain-like_sf"/>
</dbReference>
<proteinExistence type="predicted"/>
<dbReference type="InterPro" id="IPR050109">
    <property type="entry name" value="HTH-type_TetR-like_transc_reg"/>
</dbReference>
<evidence type="ECO:0000256" key="3">
    <source>
        <dbReference type="ARBA" id="ARBA00023125"/>
    </source>
</evidence>
<feature type="DNA-binding region" description="H-T-H motif" evidence="5">
    <location>
        <begin position="49"/>
        <end position="68"/>
    </location>
</feature>
<gene>
    <name evidence="7" type="ORF">GCM10011579_083020</name>
</gene>
<evidence type="ECO:0000259" key="6">
    <source>
        <dbReference type="PROSITE" id="PS50977"/>
    </source>
</evidence>
<accession>A0A917YE45</accession>
<dbReference type="GO" id="GO:0000976">
    <property type="term" value="F:transcription cis-regulatory region binding"/>
    <property type="evidence" value="ECO:0007669"/>
    <property type="project" value="TreeGrafter"/>
</dbReference>
<dbReference type="PROSITE" id="PS50977">
    <property type="entry name" value="HTH_TETR_2"/>
    <property type="match status" value="1"/>
</dbReference>
<evidence type="ECO:0000313" key="7">
    <source>
        <dbReference type="EMBL" id="GGN88868.1"/>
    </source>
</evidence>
<keyword evidence="8" id="KW-1185">Reference proteome</keyword>
<dbReference type="PANTHER" id="PTHR30055">
    <property type="entry name" value="HTH-TYPE TRANSCRIPTIONAL REGULATOR RUTR"/>
    <property type="match status" value="1"/>
</dbReference>
<dbReference type="Gene3D" id="1.10.357.10">
    <property type="entry name" value="Tetracycline Repressor, domain 2"/>
    <property type="match status" value="1"/>
</dbReference>
<evidence type="ECO:0000256" key="4">
    <source>
        <dbReference type="ARBA" id="ARBA00023163"/>
    </source>
</evidence>
<evidence type="ECO:0000256" key="5">
    <source>
        <dbReference type="PROSITE-ProRule" id="PRU00335"/>
    </source>
</evidence>
<dbReference type="GO" id="GO:0003700">
    <property type="term" value="F:DNA-binding transcription factor activity"/>
    <property type="evidence" value="ECO:0007669"/>
    <property type="project" value="TreeGrafter"/>
</dbReference>